<dbReference type="SMART" id="SM00368">
    <property type="entry name" value="LRR_RI"/>
    <property type="match status" value="4"/>
</dbReference>
<dbReference type="Pfam" id="PF13516">
    <property type="entry name" value="LRR_6"/>
    <property type="match status" value="2"/>
</dbReference>
<evidence type="ECO:0000313" key="2">
    <source>
        <dbReference type="Proteomes" id="UP000030762"/>
    </source>
</evidence>
<dbReference type="Gene3D" id="3.80.10.10">
    <property type="entry name" value="Ribonuclease Inhibitor"/>
    <property type="match status" value="1"/>
</dbReference>
<accession>T0S0U3</accession>
<dbReference type="VEuPathDB" id="FungiDB:SDRG_06462"/>
<dbReference type="PANTHER" id="PTHR24113:SF15">
    <property type="entry name" value="NACHT DOMAIN-CONTAINING PROTEIN"/>
    <property type="match status" value="1"/>
</dbReference>
<dbReference type="InParanoid" id="T0S0U3"/>
<dbReference type="InterPro" id="IPR001611">
    <property type="entry name" value="Leu-rich_rpt"/>
</dbReference>
<organism evidence="1 2">
    <name type="scientific">Saprolegnia diclina (strain VS20)</name>
    <dbReference type="NCBI Taxonomy" id="1156394"/>
    <lineage>
        <taxon>Eukaryota</taxon>
        <taxon>Sar</taxon>
        <taxon>Stramenopiles</taxon>
        <taxon>Oomycota</taxon>
        <taxon>Saprolegniomycetes</taxon>
        <taxon>Saprolegniales</taxon>
        <taxon>Saprolegniaceae</taxon>
        <taxon>Saprolegnia</taxon>
    </lineage>
</organism>
<dbReference type="Proteomes" id="UP000030762">
    <property type="component" value="Unassembled WGS sequence"/>
</dbReference>
<evidence type="ECO:0000313" key="1">
    <source>
        <dbReference type="EMBL" id="EQC36357.1"/>
    </source>
</evidence>
<sequence>MNTLTYLKQIEDATHPEATMTETFVSVASTGALYRVYVFLTADASKFSYSCAGLVMTTQLTGAAVDMYRRRVMLLSPELLEAIATYLPSEGMTAFLAALPEQMRTPVLQLIATLSKALGLEVVWPTLNLAILTQLANANDVIAQLLTVNPRLSVMVYGLPHVPVVATPPRTWPRLDHISISLTMKKRAILPRVLATLQEVLLANASLRSIDVHFAVLRSQSSTSQSNALSALVDLLVSMKSVTKLSLRAIYKVRFPDAAAEALAAWIEATPLTSLTLNNFYELSPRQRYWLKPTLVALALPNTDLQLGNSGCPMSRHLTHLDLRLSGSSPMQSVAGVFVQSPLQSLHLCLSSTATDSDMHATQHFLEVDLPHLHQLLTLRLTNVRLSTTHCLTLAPLVPRYAHLSLTSNKMGDTGVLALAPFLRHTLQLETLALVGQGFGDVGASTLSTALVHTTRLSTLDLRRNAIEVDGAAALSSLLGHLPRLAEWRIGNNPLGASGVAALLHAWTYVELTTTTVIDATRTIGKTDDQRVCNALLSDLPPYRTCLISREITNAQEASATAARRLRGDQDQP</sequence>
<dbReference type="SUPFAM" id="SSF52047">
    <property type="entry name" value="RNI-like"/>
    <property type="match status" value="1"/>
</dbReference>
<dbReference type="GO" id="GO:0005634">
    <property type="term" value="C:nucleus"/>
    <property type="evidence" value="ECO:0007669"/>
    <property type="project" value="TreeGrafter"/>
</dbReference>
<gene>
    <name evidence="1" type="ORF">SDRG_06462</name>
</gene>
<dbReference type="RefSeq" id="XP_008610463.1">
    <property type="nucleotide sequence ID" value="XM_008612241.1"/>
</dbReference>
<keyword evidence="2" id="KW-1185">Reference proteome</keyword>
<dbReference type="STRING" id="1156394.T0S0U3"/>
<proteinExistence type="predicted"/>
<dbReference type="OMA" id="WTYVELT"/>
<dbReference type="OrthoDB" id="8436363at2759"/>
<dbReference type="PANTHER" id="PTHR24113">
    <property type="entry name" value="RAN GTPASE-ACTIVATING PROTEIN 1"/>
    <property type="match status" value="1"/>
</dbReference>
<dbReference type="InterPro" id="IPR027038">
    <property type="entry name" value="RanGap"/>
</dbReference>
<dbReference type="GO" id="GO:0048471">
    <property type="term" value="C:perinuclear region of cytoplasm"/>
    <property type="evidence" value="ECO:0007669"/>
    <property type="project" value="TreeGrafter"/>
</dbReference>
<protein>
    <submittedName>
        <fullName evidence="1">Uncharacterized protein</fullName>
    </submittedName>
</protein>
<name>T0S0U3_SAPDV</name>
<dbReference type="GO" id="GO:0006913">
    <property type="term" value="P:nucleocytoplasmic transport"/>
    <property type="evidence" value="ECO:0007669"/>
    <property type="project" value="TreeGrafter"/>
</dbReference>
<dbReference type="AlphaFoldDB" id="T0S0U3"/>
<dbReference type="EMBL" id="JH767148">
    <property type="protein sequence ID" value="EQC36357.1"/>
    <property type="molecule type" value="Genomic_DNA"/>
</dbReference>
<dbReference type="GO" id="GO:0031267">
    <property type="term" value="F:small GTPase binding"/>
    <property type="evidence" value="ECO:0007669"/>
    <property type="project" value="TreeGrafter"/>
</dbReference>
<dbReference type="GO" id="GO:0005829">
    <property type="term" value="C:cytosol"/>
    <property type="evidence" value="ECO:0007669"/>
    <property type="project" value="TreeGrafter"/>
</dbReference>
<dbReference type="InterPro" id="IPR032675">
    <property type="entry name" value="LRR_dom_sf"/>
</dbReference>
<dbReference type="GO" id="GO:0005096">
    <property type="term" value="F:GTPase activator activity"/>
    <property type="evidence" value="ECO:0007669"/>
    <property type="project" value="InterPro"/>
</dbReference>
<dbReference type="GeneID" id="19947189"/>
<reference evidence="1 2" key="1">
    <citation type="submission" date="2012-04" db="EMBL/GenBank/DDBJ databases">
        <title>The Genome Sequence of Saprolegnia declina VS20.</title>
        <authorList>
            <consortium name="The Broad Institute Genome Sequencing Platform"/>
            <person name="Russ C."/>
            <person name="Nusbaum C."/>
            <person name="Tyler B."/>
            <person name="van West P."/>
            <person name="Dieguez-Uribeondo J."/>
            <person name="de Bruijn I."/>
            <person name="Tripathy S."/>
            <person name="Jiang R."/>
            <person name="Young S.K."/>
            <person name="Zeng Q."/>
            <person name="Gargeya S."/>
            <person name="Fitzgerald M."/>
            <person name="Haas B."/>
            <person name="Abouelleil A."/>
            <person name="Alvarado L."/>
            <person name="Arachchi H.M."/>
            <person name="Berlin A."/>
            <person name="Chapman S.B."/>
            <person name="Goldberg J."/>
            <person name="Griggs A."/>
            <person name="Gujja S."/>
            <person name="Hansen M."/>
            <person name="Howarth C."/>
            <person name="Imamovic A."/>
            <person name="Larimer J."/>
            <person name="McCowen C."/>
            <person name="Montmayeur A."/>
            <person name="Murphy C."/>
            <person name="Neiman D."/>
            <person name="Pearson M."/>
            <person name="Priest M."/>
            <person name="Roberts A."/>
            <person name="Saif S."/>
            <person name="Shea T."/>
            <person name="Sisk P."/>
            <person name="Sykes S."/>
            <person name="Wortman J."/>
            <person name="Nusbaum C."/>
            <person name="Birren B."/>
        </authorList>
    </citation>
    <scope>NUCLEOTIDE SEQUENCE [LARGE SCALE GENOMIC DNA]</scope>
    <source>
        <strain evidence="1 2">VS20</strain>
    </source>
</reference>